<protein>
    <submittedName>
        <fullName evidence="1">Uncharacterized protein</fullName>
    </submittedName>
</protein>
<keyword evidence="2" id="KW-1185">Reference proteome</keyword>
<proteinExistence type="predicted"/>
<reference evidence="1" key="1">
    <citation type="journal article" date="2020" name="Stud. Mycol.">
        <title>101 Dothideomycetes genomes: a test case for predicting lifestyles and emergence of pathogens.</title>
        <authorList>
            <person name="Haridas S."/>
            <person name="Albert R."/>
            <person name="Binder M."/>
            <person name="Bloem J."/>
            <person name="Labutti K."/>
            <person name="Salamov A."/>
            <person name="Andreopoulos B."/>
            <person name="Baker S."/>
            <person name="Barry K."/>
            <person name="Bills G."/>
            <person name="Bluhm B."/>
            <person name="Cannon C."/>
            <person name="Castanera R."/>
            <person name="Culley D."/>
            <person name="Daum C."/>
            <person name="Ezra D."/>
            <person name="Gonzalez J."/>
            <person name="Henrissat B."/>
            <person name="Kuo A."/>
            <person name="Liang C."/>
            <person name="Lipzen A."/>
            <person name="Lutzoni F."/>
            <person name="Magnuson J."/>
            <person name="Mondo S."/>
            <person name="Nolan M."/>
            <person name="Ohm R."/>
            <person name="Pangilinan J."/>
            <person name="Park H.-J."/>
            <person name="Ramirez L."/>
            <person name="Alfaro M."/>
            <person name="Sun H."/>
            <person name="Tritt A."/>
            <person name="Yoshinaga Y."/>
            <person name="Zwiers L.-H."/>
            <person name="Turgeon B."/>
            <person name="Goodwin S."/>
            <person name="Spatafora J."/>
            <person name="Crous P."/>
            <person name="Grigoriev I."/>
        </authorList>
    </citation>
    <scope>NUCLEOTIDE SEQUENCE</scope>
    <source>
        <strain evidence="1">CBS 269.34</strain>
    </source>
</reference>
<evidence type="ECO:0000313" key="1">
    <source>
        <dbReference type="EMBL" id="KAF2495938.1"/>
    </source>
</evidence>
<dbReference type="AlphaFoldDB" id="A0A6A6QTV3"/>
<accession>A0A6A6QTV3</accession>
<organism evidence="1 2">
    <name type="scientific">Lophium mytilinum</name>
    <dbReference type="NCBI Taxonomy" id="390894"/>
    <lineage>
        <taxon>Eukaryota</taxon>
        <taxon>Fungi</taxon>
        <taxon>Dikarya</taxon>
        <taxon>Ascomycota</taxon>
        <taxon>Pezizomycotina</taxon>
        <taxon>Dothideomycetes</taxon>
        <taxon>Pleosporomycetidae</taxon>
        <taxon>Mytilinidiales</taxon>
        <taxon>Mytilinidiaceae</taxon>
        <taxon>Lophium</taxon>
    </lineage>
</organism>
<gene>
    <name evidence="1" type="ORF">BU16DRAFT_361151</name>
</gene>
<evidence type="ECO:0000313" key="2">
    <source>
        <dbReference type="Proteomes" id="UP000799750"/>
    </source>
</evidence>
<sequence>MPGLMSWTLVLKTAARICTAQGLTSLWLTATVLLTAPSHTKILIFLFSRQDCKVVCLMLFHFRLHAFVIDKELFVWQVVWTRKRYPETLKSILRKTIVKQRWRVHNASETPNTSGGLFQTGPSQPEKQASVLHRFHVNQALEMHYKNVQEGINSVQWPSSATDALV</sequence>
<dbReference type="Proteomes" id="UP000799750">
    <property type="component" value="Unassembled WGS sequence"/>
</dbReference>
<dbReference type="EMBL" id="MU004188">
    <property type="protein sequence ID" value="KAF2495938.1"/>
    <property type="molecule type" value="Genomic_DNA"/>
</dbReference>
<name>A0A6A6QTV3_9PEZI</name>